<dbReference type="EMBL" id="SMGD01000007">
    <property type="protein sequence ID" value="TCK60363.1"/>
    <property type="molecule type" value="Genomic_DNA"/>
</dbReference>
<dbReference type="SUPFAM" id="SSF54427">
    <property type="entry name" value="NTF2-like"/>
    <property type="match status" value="1"/>
</dbReference>
<evidence type="ECO:0000313" key="5">
    <source>
        <dbReference type="Proteomes" id="UP000295565"/>
    </source>
</evidence>
<evidence type="ECO:0000256" key="1">
    <source>
        <dbReference type="SAM" id="Phobius"/>
    </source>
</evidence>
<organism evidence="4 5">
    <name type="scientific">Celerinatantimonas diazotrophica</name>
    <dbReference type="NCBI Taxonomy" id="412034"/>
    <lineage>
        <taxon>Bacteria</taxon>
        <taxon>Pseudomonadati</taxon>
        <taxon>Pseudomonadota</taxon>
        <taxon>Gammaproteobacteria</taxon>
        <taxon>Celerinatantimonadaceae</taxon>
        <taxon>Celerinatantimonas</taxon>
    </lineage>
</organism>
<evidence type="ECO:0000313" key="4">
    <source>
        <dbReference type="EMBL" id="TCK60363.1"/>
    </source>
</evidence>
<keyword evidence="1" id="KW-1133">Transmembrane helix</keyword>
<dbReference type="RefSeq" id="WP_131911444.1">
    <property type="nucleotide sequence ID" value="NZ_OU594967.1"/>
</dbReference>
<sequence length="266" mass="29583">MTKRILALMLVTMTLLCVSTNASARKFGGGHSWGHSYHTSRSYGHSSSGSAYRSGSRGRLGFGHGFLGGMVTGGILGSLFGHHGYGYGYGYGGGGFGFGSLILWGLIIWFAWRFFRSRMGQSGSMGSMFNSRSQSSDSFDLPQGFDVNAFLEDAKHHYHVIQSAWNHNDLATLRQYLVPELYQQMANERAKFGSAPMNDRILYVDATLVRAQHSSRMQQLSVHFVGQYVTDDGRQAKIDEIWHLCLDTARANSNWLIEGIDERSEQ</sequence>
<keyword evidence="5" id="KW-1185">Reference proteome</keyword>
<dbReference type="PANTHER" id="PTHR41542">
    <property type="entry name" value="BLL5807 PROTEIN"/>
    <property type="match status" value="1"/>
</dbReference>
<feature type="signal peptide" evidence="2">
    <location>
        <begin position="1"/>
        <end position="24"/>
    </location>
</feature>
<evidence type="ECO:0000259" key="3">
    <source>
        <dbReference type="SMART" id="SM00978"/>
    </source>
</evidence>
<feature type="chain" id="PRO_5020465127" evidence="2">
    <location>
        <begin position="25"/>
        <end position="266"/>
    </location>
</feature>
<keyword evidence="1" id="KW-0472">Membrane</keyword>
<dbReference type="Pfam" id="PF04280">
    <property type="entry name" value="Tim44"/>
    <property type="match status" value="1"/>
</dbReference>
<keyword evidence="2" id="KW-0732">Signal</keyword>
<proteinExistence type="predicted"/>
<gene>
    <name evidence="4" type="ORF">EV690_0593</name>
</gene>
<accession>A0A4R1K943</accession>
<dbReference type="Proteomes" id="UP000295565">
    <property type="component" value="Unassembled WGS sequence"/>
</dbReference>
<comment type="caution">
    <text evidence="4">The sequence shown here is derived from an EMBL/GenBank/DDBJ whole genome shotgun (WGS) entry which is preliminary data.</text>
</comment>
<dbReference type="PANTHER" id="PTHR41542:SF1">
    <property type="entry name" value="BLL5807 PROTEIN"/>
    <property type="match status" value="1"/>
</dbReference>
<feature type="transmembrane region" description="Helical" evidence="1">
    <location>
        <begin position="89"/>
        <end position="112"/>
    </location>
</feature>
<feature type="domain" description="Tim44-like" evidence="3">
    <location>
        <begin position="131"/>
        <end position="262"/>
    </location>
</feature>
<name>A0A4R1K943_9GAMM</name>
<dbReference type="InterPro" id="IPR007379">
    <property type="entry name" value="Tim44-like_dom"/>
</dbReference>
<dbReference type="SMART" id="SM00978">
    <property type="entry name" value="Tim44"/>
    <property type="match status" value="1"/>
</dbReference>
<dbReference type="OrthoDB" id="5298777at2"/>
<dbReference type="AlphaFoldDB" id="A0A4R1K943"/>
<evidence type="ECO:0000256" key="2">
    <source>
        <dbReference type="SAM" id="SignalP"/>
    </source>
</evidence>
<keyword evidence="1" id="KW-0812">Transmembrane</keyword>
<protein>
    <submittedName>
        <fullName evidence="4">Putative lipid-binding transport protein (Tim44 family)</fullName>
    </submittedName>
</protein>
<reference evidence="4 5" key="1">
    <citation type="submission" date="2019-03" db="EMBL/GenBank/DDBJ databases">
        <title>Genomic Encyclopedia of Type Strains, Phase IV (KMG-IV): sequencing the most valuable type-strain genomes for metagenomic binning, comparative biology and taxonomic classification.</title>
        <authorList>
            <person name="Goeker M."/>
        </authorList>
    </citation>
    <scope>NUCLEOTIDE SEQUENCE [LARGE SCALE GENOMIC DNA]</scope>
    <source>
        <strain evidence="4 5">DSM 18577</strain>
    </source>
</reference>
<dbReference type="Gene3D" id="3.10.450.240">
    <property type="match status" value="1"/>
</dbReference>
<dbReference type="InterPro" id="IPR032710">
    <property type="entry name" value="NTF2-like_dom_sf"/>
</dbReference>